<organism evidence="1 2">
    <name type="scientific">Bacillus salitolerans</name>
    <dbReference type="NCBI Taxonomy" id="1437434"/>
    <lineage>
        <taxon>Bacteria</taxon>
        <taxon>Bacillati</taxon>
        <taxon>Bacillota</taxon>
        <taxon>Bacilli</taxon>
        <taxon>Bacillales</taxon>
        <taxon>Bacillaceae</taxon>
        <taxon>Bacillus</taxon>
    </lineage>
</organism>
<keyword evidence="2" id="KW-1185">Reference proteome</keyword>
<dbReference type="InterPro" id="IPR037208">
    <property type="entry name" value="Spo0E-like_sf"/>
</dbReference>
<comment type="caution">
    <text evidence="1">The sequence shown here is derived from an EMBL/GenBank/DDBJ whole genome shotgun (WGS) entry which is preliminary data.</text>
</comment>
<name>A0ABW4LT41_9BACI</name>
<protein>
    <submittedName>
        <fullName evidence="1">Spo0E family sporulation regulatory protein-aspartic acid phosphatase</fullName>
    </submittedName>
</protein>
<dbReference type="PANTHER" id="PTHR41263:SF1">
    <property type="entry name" value="ASPARTYL-PHOSPHATE PHOSPHATASE YISI"/>
    <property type="match status" value="1"/>
</dbReference>
<accession>A0ABW4LT41</accession>
<dbReference type="PANTHER" id="PTHR41263">
    <property type="entry name" value="ASPARTYL-PHOSPHATE PHOSPHATASE YISI"/>
    <property type="match status" value="1"/>
</dbReference>
<dbReference type="SUPFAM" id="SSF140500">
    <property type="entry name" value="BAS1536-like"/>
    <property type="match status" value="1"/>
</dbReference>
<reference evidence="2" key="1">
    <citation type="journal article" date="2019" name="Int. J. Syst. Evol. Microbiol.">
        <title>The Global Catalogue of Microorganisms (GCM) 10K type strain sequencing project: providing services to taxonomists for standard genome sequencing and annotation.</title>
        <authorList>
            <consortium name="The Broad Institute Genomics Platform"/>
            <consortium name="The Broad Institute Genome Sequencing Center for Infectious Disease"/>
            <person name="Wu L."/>
            <person name="Ma J."/>
        </authorList>
    </citation>
    <scope>NUCLEOTIDE SEQUENCE [LARGE SCALE GENOMIC DNA]</scope>
    <source>
        <strain evidence="2">CCUG 49339</strain>
    </source>
</reference>
<gene>
    <name evidence="1" type="ORF">ACFSCX_11935</name>
</gene>
<dbReference type="InterPro" id="IPR053028">
    <property type="entry name" value="Spo0E-like_phosphatase"/>
</dbReference>
<sequence>MELDKLLEEIERQRYEMTKHGMSKGLDDKETVKISQELDKLLNQLYLLTIKRTKIG</sequence>
<dbReference type="InterPro" id="IPR036638">
    <property type="entry name" value="HLH_DNA-bd_sf"/>
</dbReference>
<dbReference type="Pfam" id="PF09388">
    <property type="entry name" value="SpoOE-like"/>
    <property type="match status" value="1"/>
</dbReference>
<evidence type="ECO:0000313" key="2">
    <source>
        <dbReference type="Proteomes" id="UP001597214"/>
    </source>
</evidence>
<dbReference type="Gene3D" id="4.10.280.10">
    <property type="entry name" value="Helix-loop-helix DNA-binding domain"/>
    <property type="match status" value="1"/>
</dbReference>
<evidence type="ECO:0000313" key="1">
    <source>
        <dbReference type="EMBL" id="MFD1737263.1"/>
    </source>
</evidence>
<dbReference type="InterPro" id="IPR018540">
    <property type="entry name" value="Spo0E-like"/>
</dbReference>
<dbReference type="Proteomes" id="UP001597214">
    <property type="component" value="Unassembled WGS sequence"/>
</dbReference>
<dbReference type="EMBL" id="JBHUEM010000020">
    <property type="protein sequence ID" value="MFD1737263.1"/>
    <property type="molecule type" value="Genomic_DNA"/>
</dbReference>
<proteinExistence type="predicted"/>
<dbReference type="RefSeq" id="WP_377928465.1">
    <property type="nucleotide sequence ID" value="NZ_JBHUEM010000020.1"/>
</dbReference>